<comment type="caution">
    <text evidence="2">The sequence shown here is derived from an EMBL/GenBank/DDBJ whole genome shotgun (WGS) entry which is preliminary data.</text>
</comment>
<proteinExistence type="predicted"/>
<evidence type="ECO:0000313" key="2">
    <source>
        <dbReference type="EMBL" id="MFC5527686.1"/>
    </source>
</evidence>
<keyword evidence="3" id="KW-1185">Reference proteome</keyword>
<dbReference type="GO" id="GO:0003677">
    <property type="term" value="F:DNA binding"/>
    <property type="evidence" value="ECO:0007669"/>
    <property type="project" value="UniProtKB-KW"/>
</dbReference>
<dbReference type="EMBL" id="JBHSNF010000005">
    <property type="protein sequence ID" value="MFC5527686.1"/>
    <property type="molecule type" value="Genomic_DNA"/>
</dbReference>
<dbReference type="Gene3D" id="1.10.150.690">
    <property type="entry name" value="DUF2063"/>
    <property type="match status" value="1"/>
</dbReference>
<feature type="domain" description="Putative DNA-binding" evidence="1">
    <location>
        <begin position="9"/>
        <end position="101"/>
    </location>
</feature>
<reference evidence="3" key="1">
    <citation type="journal article" date="2019" name="Int. J. Syst. Evol. Microbiol.">
        <title>The Global Catalogue of Microorganisms (GCM) 10K type strain sequencing project: providing services to taxonomists for standard genome sequencing and annotation.</title>
        <authorList>
            <consortium name="The Broad Institute Genomics Platform"/>
            <consortium name="The Broad Institute Genome Sequencing Center for Infectious Disease"/>
            <person name="Wu L."/>
            <person name="Ma J."/>
        </authorList>
    </citation>
    <scope>NUCLEOTIDE SEQUENCE [LARGE SCALE GENOMIC DNA]</scope>
    <source>
        <strain evidence="3">CGMCC 1.16619</strain>
    </source>
</reference>
<evidence type="ECO:0000313" key="3">
    <source>
        <dbReference type="Proteomes" id="UP001596114"/>
    </source>
</evidence>
<evidence type="ECO:0000259" key="1">
    <source>
        <dbReference type="Pfam" id="PF09836"/>
    </source>
</evidence>
<protein>
    <submittedName>
        <fullName evidence="2">DNA-binding domain-containing protein</fullName>
    </submittedName>
</protein>
<gene>
    <name evidence="2" type="ORF">ACFPPA_18225</name>
</gene>
<sequence length="266" mass="27903">MSAPPSLSELQSGFARAMIDGAAPALLPWIDARGIAPAARLQIYRNAILATQVASLVTSFPAVERMLGTDCFDGWATRYAAWHGSRSGNLQNLGDDFADYLQAQPELSGLAWLGELTRLDWLRQRTILAADAEPLDAAALAAALRVAGDDPALHLLPCVHAMAAPFPLLDLWRYCESPETSHVNLEGGAQGVLLWREDGQVAMQSCTPAGVAFVAALKQGARVSVALAAAQALDAGAGIAALLGPVLTHALIHHVPPSLTPAENPA</sequence>
<dbReference type="InterPro" id="IPR044922">
    <property type="entry name" value="DUF2063_N_sf"/>
</dbReference>
<keyword evidence="2" id="KW-0238">DNA-binding</keyword>
<dbReference type="InterPro" id="IPR018640">
    <property type="entry name" value="DUF2063"/>
</dbReference>
<organism evidence="2 3">
    <name type="scientific">Rhodanobacter ginsengisoli</name>
    <dbReference type="NCBI Taxonomy" id="418646"/>
    <lineage>
        <taxon>Bacteria</taxon>
        <taxon>Pseudomonadati</taxon>
        <taxon>Pseudomonadota</taxon>
        <taxon>Gammaproteobacteria</taxon>
        <taxon>Lysobacterales</taxon>
        <taxon>Rhodanobacteraceae</taxon>
        <taxon>Rhodanobacter</taxon>
    </lineage>
</organism>
<dbReference type="Proteomes" id="UP001596114">
    <property type="component" value="Unassembled WGS sequence"/>
</dbReference>
<dbReference type="Pfam" id="PF09836">
    <property type="entry name" value="DUF2063"/>
    <property type="match status" value="1"/>
</dbReference>
<name>A0ABW0QRQ6_9GAMM</name>
<accession>A0ABW0QRQ6</accession>
<dbReference type="RefSeq" id="WP_377322524.1">
    <property type="nucleotide sequence ID" value="NZ_JBHSNF010000005.1"/>
</dbReference>